<keyword evidence="12" id="KW-1185">Reference proteome</keyword>
<reference evidence="11 12" key="1">
    <citation type="submission" date="2020-03" db="EMBL/GenBank/DDBJ databases">
        <authorList>
            <person name="Lai Q."/>
        </authorList>
    </citation>
    <scope>NUCLEOTIDE SEQUENCE [LARGE SCALE GENOMIC DNA]</scope>
    <source>
        <strain evidence="11 12">CCUG 25036</strain>
    </source>
</reference>
<dbReference type="Pfam" id="PF13363">
    <property type="entry name" value="BetaGal_dom3"/>
    <property type="match status" value="1"/>
</dbReference>
<evidence type="ECO:0000256" key="9">
    <source>
        <dbReference type="SAM" id="SignalP"/>
    </source>
</evidence>
<dbReference type="InterPro" id="IPR037110">
    <property type="entry name" value="Betagal_dom2_sf"/>
</dbReference>
<accession>A0A7X5U844</accession>
<comment type="catalytic activity">
    <reaction evidence="1">
        <text>Hydrolysis of terminal non-reducing beta-D-galactose residues in beta-D-galactosides.</text>
        <dbReference type="EC" id="3.2.1.23"/>
    </reaction>
</comment>
<keyword evidence="5 11" id="KW-0378">Hydrolase</keyword>
<evidence type="ECO:0000256" key="1">
    <source>
        <dbReference type="ARBA" id="ARBA00001412"/>
    </source>
</evidence>
<evidence type="ECO:0000313" key="11">
    <source>
        <dbReference type="EMBL" id="NII05468.1"/>
    </source>
</evidence>
<dbReference type="InterPro" id="IPR018954">
    <property type="entry name" value="Betagal_dom2"/>
</dbReference>
<dbReference type="Pfam" id="PF13364">
    <property type="entry name" value="BetaGal_ABD2"/>
    <property type="match status" value="2"/>
</dbReference>
<name>A0A7X5U844_9GAMM</name>
<organism evidence="11 12">
    <name type="scientific">Luteibacter anthropi</name>
    <dbReference type="NCBI Taxonomy" id="564369"/>
    <lineage>
        <taxon>Bacteria</taxon>
        <taxon>Pseudomonadati</taxon>
        <taxon>Pseudomonadota</taxon>
        <taxon>Gammaproteobacteria</taxon>
        <taxon>Lysobacterales</taxon>
        <taxon>Rhodanobacteraceae</taxon>
        <taxon>Luteibacter</taxon>
    </lineage>
</organism>
<dbReference type="Gene3D" id="3.20.20.80">
    <property type="entry name" value="Glycosidases"/>
    <property type="match status" value="1"/>
</dbReference>
<dbReference type="SUPFAM" id="SSF117100">
    <property type="entry name" value="Beta-galactosidase LacA, domain 3"/>
    <property type="match status" value="1"/>
</dbReference>
<dbReference type="EC" id="3.2.1.23" evidence="3"/>
<dbReference type="GO" id="GO:0004565">
    <property type="term" value="F:beta-galactosidase activity"/>
    <property type="evidence" value="ECO:0007669"/>
    <property type="project" value="UniProtKB-EC"/>
</dbReference>
<dbReference type="SUPFAM" id="SSF51011">
    <property type="entry name" value="Glycosyl hydrolase domain"/>
    <property type="match status" value="1"/>
</dbReference>
<dbReference type="RefSeq" id="WP_166946576.1">
    <property type="nucleotide sequence ID" value="NZ_JAARLZ010000002.1"/>
</dbReference>
<dbReference type="PRINTS" id="PR00742">
    <property type="entry name" value="GLHYDRLASE35"/>
</dbReference>
<feature type="domain" description="Beta-galactosidase" evidence="10">
    <location>
        <begin position="371"/>
        <end position="554"/>
    </location>
</feature>
<dbReference type="GO" id="GO:0005975">
    <property type="term" value="P:carbohydrate metabolic process"/>
    <property type="evidence" value="ECO:0007669"/>
    <property type="project" value="InterPro"/>
</dbReference>
<dbReference type="SMART" id="SM01029">
    <property type="entry name" value="BetaGal_dom2"/>
    <property type="match status" value="1"/>
</dbReference>
<dbReference type="InterPro" id="IPR036833">
    <property type="entry name" value="BetaGal_dom3_sf"/>
</dbReference>
<dbReference type="Gene3D" id="2.102.20.10">
    <property type="entry name" value="Beta-galactosidase, domain 2"/>
    <property type="match status" value="1"/>
</dbReference>
<dbReference type="InterPro" id="IPR001944">
    <property type="entry name" value="Glycoside_Hdrlase_35"/>
</dbReference>
<evidence type="ECO:0000256" key="5">
    <source>
        <dbReference type="ARBA" id="ARBA00022801"/>
    </source>
</evidence>
<dbReference type="InterPro" id="IPR008979">
    <property type="entry name" value="Galactose-bd-like_sf"/>
</dbReference>
<dbReference type="EMBL" id="JAARLZ010000002">
    <property type="protein sequence ID" value="NII05468.1"/>
    <property type="molecule type" value="Genomic_DNA"/>
</dbReference>
<evidence type="ECO:0000256" key="2">
    <source>
        <dbReference type="ARBA" id="ARBA00009809"/>
    </source>
</evidence>
<dbReference type="Gene3D" id="2.60.120.260">
    <property type="entry name" value="Galactose-binding domain-like"/>
    <property type="match status" value="2"/>
</dbReference>
<dbReference type="PANTHER" id="PTHR23421">
    <property type="entry name" value="BETA-GALACTOSIDASE RELATED"/>
    <property type="match status" value="1"/>
</dbReference>
<evidence type="ECO:0000313" key="12">
    <source>
        <dbReference type="Proteomes" id="UP000490980"/>
    </source>
</evidence>
<dbReference type="InterPro" id="IPR025972">
    <property type="entry name" value="BetaGal_dom3"/>
</dbReference>
<dbReference type="InterPro" id="IPR017853">
    <property type="entry name" value="GH"/>
</dbReference>
<keyword evidence="4 9" id="KW-0732">Signal</keyword>
<dbReference type="Proteomes" id="UP000490980">
    <property type="component" value="Unassembled WGS sequence"/>
</dbReference>
<protein>
    <recommendedName>
        <fullName evidence="3">beta-galactosidase</fullName>
        <ecNumber evidence="3">3.2.1.23</ecNumber>
    </recommendedName>
</protein>
<dbReference type="InterPro" id="IPR031330">
    <property type="entry name" value="Gly_Hdrlase_35_cat"/>
</dbReference>
<keyword evidence="6" id="KW-0325">Glycoprotein</keyword>
<proteinExistence type="inferred from homology"/>
<evidence type="ECO:0000256" key="3">
    <source>
        <dbReference type="ARBA" id="ARBA00012756"/>
    </source>
</evidence>
<sequence length="971" mass="106633">MPVFHKPGNRRLGVSMAMLTALGLLGAAQAETAHKVTYDRYSLMIDGKPIYLWSGSFHYWRLPSPDLWSDVLQKMKAAGFNAVEIYFDWGYHSPRRGVYDFTGIRDVDRLLDMARDAGIYVIARPGPYINAETDAGGFPGWLVDTGGKPRSPDPEYTAAYQEWMGQIDRILARHQVTDGRGTVLMYQVENEFYDDSPDGQRYMQAIEDKARADGITVPFSGNHNSDFIKGPGAVELPGQDSYPLDFDCSRPERWNAVYDFSRERRELTRSPLFFPEFQGGAFDVWGGPGYEACRKLTGPDFERVFYEAIIAAGSTMQNFYMTYGGINWGWLSSPGVYTSYDYGAAIKASRQLTDKYDQQKLIGYMVRAVSPLARTDAVAASVPDNGRLRVDARVNPDDGTRFYILRHADALDTSNDATHLHIAQRDAKGVTIPQQAGTAIHIDGRDSKIFLADYRFGRQDLAYSTSELMTWLPLGPRDVAVLYGRDGEDGETVLRYPNHPAVQMIEGDVAMHWDEAAHTLRLDYRHHGLARVAIGQGAGSLLLLIGDGAAARQFWQLDTAAGPVLLRGPYLAREAIRNGENIALSGDTDKVSDIELFASPDVRAFSWNGKPVVANPTTSTSLLGQVEGPVPVALPALTTWRVANGAPEVAAGFDDKGWLATDRTSSPNPYWEHQLPILDSDSYGYHHGNVWYRGHFKATGKEMGIVLSANTGVHLGNHGIFTAWLNGHFLGNNPSGARQFAIDPSWLKIGGDNVVSVLVDNTGHLQEEHSGAFREPRGLISATFAGAPTSIHWKIQGNEGGEQLPDTVRGPFNAGGLYGERMGWQLPGFVDGRWASTTLPRATALPGVDWYRTNVHLDIPADQDVPIALRIHDAVPRHYRALVFVNGWQVGRYISDVGPQTDFELPPGVLHTHGDNTIAIASWSTAYDGGLGDVSLVAQGNYRTSIRPADVPAPGYEVLKGAGKAGKAQAH</sequence>
<dbReference type="Pfam" id="PF10435">
    <property type="entry name" value="BetaGal_dom2"/>
    <property type="match status" value="1"/>
</dbReference>
<evidence type="ECO:0000256" key="4">
    <source>
        <dbReference type="ARBA" id="ARBA00022729"/>
    </source>
</evidence>
<dbReference type="InterPro" id="IPR025300">
    <property type="entry name" value="BetaGal_jelly_roll_dom"/>
</dbReference>
<evidence type="ECO:0000256" key="8">
    <source>
        <dbReference type="RuleBase" id="RU003679"/>
    </source>
</evidence>
<feature type="signal peptide" evidence="9">
    <location>
        <begin position="1"/>
        <end position="30"/>
    </location>
</feature>
<dbReference type="AlphaFoldDB" id="A0A7X5U844"/>
<feature type="chain" id="PRO_5030663533" description="beta-galactosidase" evidence="9">
    <location>
        <begin position="31"/>
        <end position="971"/>
    </location>
</feature>
<dbReference type="SUPFAM" id="SSF49785">
    <property type="entry name" value="Galactose-binding domain-like"/>
    <property type="match status" value="2"/>
</dbReference>
<dbReference type="Gene3D" id="2.60.390.10">
    <property type="entry name" value="Beta-galactosidase, domain 3"/>
    <property type="match status" value="1"/>
</dbReference>
<gene>
    <name evidence="11" type="ORF">HBF25_03575</name>
</gene>
<dbReference type="SUPFAM" id="SSF51445">
    <property type="entry name" value="(Trans)glycosidases"/>
    <property type="match status" value="1"/>
</dbReference>
<evidence type="ECO:0000256" key="7">
    <source>
        <dbReference type="ARBA" id="ARBA00023295"/>
    </source>
</evidence>
<evidence type="ECO:0000256" key="6">
    <source>
        <dbReference type="ARBA" id="ARBA00023180"/>
    </source>
</evidence>
<keyword evidence="7" id="KW-0326">Glycosidase</keyword>
<comment type="caution">
    <text evidence="11">The sequence shown here is derived from an EMBL/GenBank/DDBJ whole genome shotgun (WGS) entry which is preliminary data.</text>
</comment>
<comment type="similarity">
    <text evidence="2 8">Belongs to the glycosyl hydrolase 35 family.</text>
</comment>
<dbReference type="Pfam" id="PF01301">
    <property type="entry name" value="Glyco_hydro_35"/>
    <property type="match status" value="1"/>
</dbReference>
<evidence type="ECO:0000259" key="10">
    <source>
        <dbReference type="SMART" id="SM01029"/>
    </source>
</evidence>